<feature type="coiled-coil region" evidence="5">
    <location>
        <begin position="358"/>
        <end position="390"/>
    </location>
</feature>
<sequence>MIRQYLNKHFIDNISVKNKLVLIFILCAVIPILVTNIIFLSITNANVRQQQLNQFDSSLSRTKLQLYKNINDTTLGAYSILTDKEINDALEDKYHSVPEFSDAYNSFLRTNLEKIIYIVNQVGEVNIYTNNKSIPESSGYKQITAEVKKQDWYKSSIANSHKFYISAYKNDGKLYFSLVKVLNYFMLRQHYTKILKIDFRDTEIIKTLNSEKIGGHVYMVNDRNRIVYSTNQKYINSGKILSKLDLTNTHKGYYISSTKLNKYSELKDWKLVLVVKEKDISSIMNNSKSFIICMCIANIIFAYLIIQVISSSFKVRLGILNKHIKKMGKQNFEVIKCNEGKDEIGTVIREFNRMTTKIHELIRNVYEVNLQKKNLEIEQRQAQINALQSQINPHFLFNVLESIRMRSVIKKETETAQIIKYVSKMFRRLLQWRNDMITVKEEMDYIEDFLKVEKYRFGDKFEYEITMDDRTNDFKIPKMIFQPLVENACVHGIEGSKNGGKVIIEVKSSINWLECYIIDNGIGIAADKLRQIMDNLEGGGLNNSGKSVGIRNVYNRLRLIYGEKFNFEISSKYGLETVICIKIPEQS</sequence>
<dbReference type="PANTHER" id="PTHR34220">
    <property type="entry name" value="SENSOR HISTIDINE KINASE YPDA"/>
    <property type="match status" value="1"/>
</dbReference>
<proteinExistence type="predicted"/>
<dbReference type="InterPro" id="IPR036890">
    <property type="entry name" value="HATPase_C_sf"/>
</dbReference>
<comment type="caution">
    <text evidence="8">The sequence shown here is derived from an EMBL/GenBank/DDBJ whole genome shotgun (WGS) entry which is preliminary data.</text>
</comment>
<protein>
    <submittedName>
        <fullName evidence="8">Sensor histidine kinase YpdA</fullName>
        <ecNumber evidence="8">2.7.13.3</ecNumber>
    </submittedName>
</protein>
<evidence type="ECO:0000256" key="3">
    <source>
        <dbReference type="ARBA" id="ARBA00022679"/>
    </source>
</evidence>
<keyword evidence="9" id="KW-1185">Reference proteome</keyword>
<dbReference type="InterPro" id="IPR050640">
    <property type="entry name" value="Bact_2-comp_sensor_kinase"/>
</dbReference>
<dbReference type="SMART" id="SM00387">
    <property type="entry name" value="HATPase_c"/>
    <property type="match status" value="1"/>
</dbReference>
<dbReference type="Gene3D" id="3.30.565.10">
    <property type="entry name" value="Histidine kinase-like ATPase, C-terminal domain"/>
    <property type="match status" value="1"/>
</dbReference>
<evidence type="ECO:0000313" key="8">
    <source>
        <dbReference type="EMBL" id="OPJ56609.1"/>
    </source>
</evidence>
<dbReference type="GO" id="GO:0016020">
    <property type="term" value="C:membrane"/>
    <property type="evidence" value="ECO:0007669"/>
    <property type="project" value="UniProtKB-SubCell"/>
</dbReference>
<dbReference type="InterPro" id="IPR003660">
    <property type="entry name" value="HAMP_dom"/>
</dbReference>
<keyword evidence="6" id="KW-0812">Transmembrane</keyword>
<keyword evidence="4 8" id="KW-0418">Kinase</keyword>
<evidence type="ECO:0000256" key="4">
    <source>
        <dbReference type="ARBA" id="ARBA00022777"/>
    </source>
</evidence>
<keyword evidence="5" id="KW-0175">Coiled coil</keyword>
<dbReference type="RefSeq" id="WP_169911707.1">
    <property type="nucleotide sequence ID" value="NZ_MZGV01000094.1"/>
</dbReference>
<evidence type="ECO:0000256" key="6">
    <source>
        <dbReference type="SAM" id="Phobius"/>
    </source>
</evidence>
<evidence type="ECO:0000256" key="5">
    <source>
        <dbReference type="SAM" id="Coils"/>
    </source>
</evidence>
<organism evidence="8 9">
    <name type="scientific">Clostridium oryzae</name>
    <dbReference type="NCBI Taxonomy" id="1450648"/>
    <lineage>
        <taxon>Bacteria</taxon>
        <taxon>Bacillati</taxon>
        <taxon>Bacillota</taxon>
        <taxon>Clostridia</taxon>
        <taxon>Eubacteriales</taxon>
        <taxon>Clostridiaceae</taxon>
        <taxon>Clostridium</taxon>
    </lineage>
</organism>
<feature type="transmembrane region" description="Helical" evidence="6">
    <location>
        <begin position="289"/>
        <end position="306"/>
    </location>
</feature>
<dbReference type="CDD" id="cd06225">
    <property type="entry name" value="HAMP"/>
    <property type="match status" value="1"/>
</dbReference>
<dbReference type="Pfam" id="PF06580">
    <property type="entry name" value="His_kinase"/>
    <property type="match status" value="1"/>
</dbReference>
<evidence type="ECO:0000256" key="2">
    <source>
        <dbReference type="ARBA" id="ARBA00022553"/>
    </source>
</evidence>
<feature type="domain" description="HAMP" evidence="7">
    <location>
        <begin position="311"/>
        <end position="363"/>
    </location>
</feature>
<feature type="transmembrane region" description="Helical" evidence="6">
    <location>
        <begin position="20"/>
        <end position="42"/>
    </location>
</feature>
<evidence type="ECO:0000256" key="1">
    <source>
        <dbReference type="ARBA" id="ARBA00004370"/>
    </source>
</evidence>
<keyword evidence="6" id="KW-0472">Membrane</keyword>
<dbReference type="SUPFAM" id="SSF55874">
    <property type="entry name" value="ATPase domain of HSP90 chaperone/DNA topoisomerase II/histidine kinase"/>
    <property type="match status" value="1"/>
</dbReference>
<evidence type="ECO:0000313" key="9">
    <source>
        <dbReference type="Proteomes" id="UP000190080"/>
    </source>
</evidence>
<keyword evidence="3 8" id="KW-0808">Transferase</keyword>
<dbReference type="InterPro" id="IPR003594">
    <property type="entry name" value="HATPase_dom"/>
</dbReference>
<comment type="subcellular location">
    <subcellularLocation>
        <location evidence="1">Membrane</location>
    </subcellularLocation>
</comment>
<dbReference type="EC" id="2.7.13.3" evidence="8"/>
<dbReference type="Pfam" id="PF02518">
    <property type="entry name" value="HATPase_c"/>
    <property type="match status" value="1"/>
</dbReference>
<dbReference type="PANTHER" id="PTHR34220:SF7">
    <property type="entry name" value="SENSOR HISTIDINE KINASE YPDA"/>
    <property type="match status" value="1"/>
</dbReference>
<dbReference type="AlphaFoldDB" id="A0A1V4I9J2"/>
<dbReference type="SMART" id="SM00304">
    <property type="entry name" value="HAMP"/>
    <property type="match status" value="1"/>
</dbReference>
<dbReference type="Gene3D" id="6.10.340.10">
    <property type="match status" value="1"/>
</dbReference>
<keyword evidence="6" id="KW-1133">Transmembrane helix</keyword>
<dbReference type="EMBL" id="MZGV01000094">
    <property type="protein sequence ID" value="OPJ56609.1"/>
    <property type="molecule type" value="Genomic_DNA"/>
</dbReference>
<dbReference type="InterPro" id="IPR010559">
    <property type="entry name" value="Sig_transdc_His_kin_internal"/>
</dbReference>
<dbReference type="PROSITE" id="PS50885">
    <property type="entry name" value="HAMP"/>
    <property type="match status" value="1"/>
</dbReference>
<keyword evidence="2" id="KW-0597">Phosphoprotein</keyword>
<name>A0A1V4I9J2_9CLOT</name>
<dbReference type="GO" id="GO:0000155">
    <property type="term" value="F:phosphorelay sensor kinase activity"/>
    <property type="evidence" value="ECO:0007669"/>
    <property type="project" value="InterPro"/>
</dbReference>
<dbReference type="STRING" id="1450648.CLORY_42570"/>
<gene>
    <name evidence="8" type="primary">ypdA_9</name>
    <name evidence="8" type="ORF">CLORY_42570</name>
</gene>
<dbReference type="Proteomes" id="UP000190080">
    <property type="component" value="Unassembled WGS sequence"/>
</dbReference>
<reference evidence="8 9" key="1">
    <citation type="submission" date="2017-03" db="EMBL/GenBank/DDBJ databases">
        <title>Genome sequence of Clostridium oryzae DSM 28571.</title>
        <authorList>
            <person name="Poehlein A."/>
            <person name="Daniel R."/>
        </authorList>
    </citation>
    <scope>NUCLEOTIDE SEQUENCE [LARGE SCALE GENOMIC DNA]</scope>
    <source>
        <strain evidence="8 9">DSM 28571</strain>
    </source>
</reference>
<accession>A0A1V4I9J2</accession>
<evidence type="ECO:0000259" key="7">
    <source>
        <dbReference type="PROSITE" id="PS50885"/>
    </source>
</evidence>